<evidence type="ECO:0000256" key="1">
    <source>
        <dbReference type="SAM" id="Coils"/>
    </source>
</evidence>
<sequence length="541" mass="62141">MKQIKRVATLYRVSTKGQLDGNDIPMQQRACRRMIEKQEEWKLVKEYSERGVSGFKVSASNRDVIKQAKDDAENGLFDVLLVFMFDRLGRKDDETPFVLEWFVNRGIEMWSVIEGQQKIEVNTDRVINYLRFWQSSGESKRTSNRVNEKHMQMVEDGIFRGGGIPYGYRSVDSGKFNKKGKVLLKLVIHEEESLVVQRMFRLVLDEGYGQLRIAKLLNEENIPTRKAKHWGAATVNVILKNPIYKGIMRYRKGSGDAVFSEPIPELMIISEEEWNSAQDIREKKNPKSKQNNDSSVPMSTKGSLLLTGIARCGCCNSRLTSTTFVNKYKAANGEILRYNQNKSYRCTGKLQGKTDCSGQATFSSKMVERQVMKQVNSHLNQLGTIDFSSEMDLIKNKISNEEEKKIKKLQSILEEHYNELSILNAEVPKSIMGKSAFKPKMLNDLIEKKELEITQTTKEMNETERILSSKKIELSELEKLMEYIPVWQDVFDEASTEKKKMMLSTMIDVVYVSKEKISVEIKVRLKEFLGHLSSESKYSGS</sequence>
<dbReference type="PROSITE" id="PS51737">
    <property type="entry name" value="RECOMBINASE_DNA_BIND"/>
    <property type="match status" value="1"/>
</dbReference>
<dbReference type="PANTHER" id="PTHR30461">
    <property type="entry name" value="DNA-INVERTASE FROM LAMBDOID PROPHAGE"/>
    <property type="match status" value="1"/>
</dbReference>
<gene>
    <name evidence="4" type="ORF">SAMN05720606_11670</name>
</gene>
<dbReference type="STRING" id="582692.SAMN05720606_11670"/>
<dbReference type="AlphaFoldDB" id="A0A1G5KP53"/>
<organism evidence="4 5">
    <name type="scientific">Paenibacillus polysaccharolyticus</name>
    <dbReference type="NCBI Taxonomy" id="582692"/>
    <lineage>
        <taxon>Bacteria</taxon>
        <taxon>Bacillati</taxon>
        <taxon>Bacillota</taxon>
        <taxon>Bacilli</taxon>
        <taxon>Bacillales</taxon>
        <taxon>Paenibacillaceae</taxon>
        <taxon>Paenibacillus</taxon>
    </lineage>
</organism>
<proteinExistence type="predicted"/>
<feature type="domain" description="Recombinase" evidence="3">
    <location>
        <begin position="165"/>
        <end position="287"/>
    </location>
</feature>
<name>A0A1G5KP53_9BACL</name>
<evidence type="ECO:0000313" key="5">
    <source>
        <dbReference type="Proteomes" id="UP000198538"/>
    </source>
</evidence>
<dbReference type="EMBL" id="FMVM01000016">
    <property type="protein sequence ID" value="SCZ02342.1"/>
    <property type="molecule type" value="Genomic_DNA"/>
</dbReference>
<dbReference type="InterPro" id="IPR006119">
    <property type="entry name" value="Resolv_N"/>
</dbReference>
<dbReference type="Pfam" id="PF07508">
    <property type="entry name" value="Recombinase"/>
    <property type="match status" value="1"/>
</dbReference>
<accession>A0A1G5KP53</accession>
<feature type="compositionally biased region" description="Polar residues" evidence="2">
    <location>
        <begin position="288"/>
        <end position="299"/>
    </location>
</feature>
<dbReference type="SMART" id="SM00857">
    <property type="entry name" value="Resolvase"/>
    <property type="match status" value="1"/>
</dbReference>
<dbReference type="GO" id="GO:0003677">
    <property type="term" value="F:DNA binding"/>
    <property type="evidence" value="ECO:0007669"/>
    <property type="project" value="InterPro"/>
</dbReference>
<feature type="coiled-coil region" evidence="1">
    <location>
        <begin position="399"/>
        <end position="480"/>
    </location>
</feature>
<protein>
    <submittedName>
        <fullName evidence="4">Site-specific DNA recombinase</fullName>
    </submittedName>
</protein>
<dbReference type="Gene3D" id="3.90.1750.20">
    <property type="entry name" value="Putative Large Serine Recombinase, Chain B, Domain 2"/>
    <property type="match status" value="1"/>
</dbReference>
<keyword evidence="1" id="KW-0175">Coiled coil</keyword>
<dbReference type="RefSeq" id="WP_090923687.1">
    <property type="nucleotide sequence ID" value="NZ_FMVM01000016.1"/>
</dbReference>
<evidence type="ECO:0000313" key="4">
    <source>
        <dbReference type="EMBL" id="SCZ02342.1"/>
    </source>
</evidence>
<dbReference type="Pfam" id="PF13408">
    <property type="entry name" value="Zn_ribbon_recom"/>
    <property type="match status" value="1"/>
</dbReference>
<dbReference type="InterPro" id="IPR038109">
    <property type="entry name" value="DNA_bind_recomb_sf"/>
</dbReference>
<dbReference type="Pfam" id="PF00239">
    <property type="entry name" value="Resolvase"/>
    <property type="match status" value="1"/>
</dbReference>
<reference evidence="5" key="1">
    <citation type="submission" date="2016-10" db="EMBL/GenBank/DDBJ databases">
        <authorList>
            <person name="Varghese N."/>
            <person name="Submissions S."/>
        </authorList>
    </citation>
    <scope>NUCLEOTIDE SEQUENCE [LARGE SCALE GENOMIC DNA]</scope>
    <source>
        <strain evidence="5">BL9</strain>
    </source>
</reference>
<dbReference type="Gene3D" id="3.40.50.1390">
    <property type="entry name" value="Resolvase, N-terminal catalytic domain"/>
    <property type="match status" value="1"/>
</dbReference>
<dbReference type="InterPro" id="IPR036162">
    <property type="entry name" value="Resolvase-like_N_sf"/>
</dbReference>
<dbReference type="PANTHER" id="PTHR30461:SF23">
    <property type="entry name" value="DNA RECOMBINASE-RELATED"/>
    <property type="match status" value="1"/>
</dbReference>
<dbReference type="SUPFAM" id="SSF53041">
    <property type="entry name" value="Resolvase-like"/>
    <property type="match status" value="1"/>
</dbReference>
<evidence type="ECO:0000259" key="3">
    <source>
        <dbReference type="PROSITE" id="PS51737"/>
    </source>
</evidence>
<dbReference type="InterPro" id="IPR050639">
    <property type="entry name" value="SSR_resolvase"/>
</dbReference>
<dbReference type="Proteomes" id="UP000198538">
    <property type="component" value="Unassembled WGS sequence"/>
</dbReference>
<dbReference type="GO" id="GO:0000150">
    <property type="term" value="F:DNA strand exchange activity"/>
    <property type="evidence" value="ECO:0007669"/>
    <property type="project" value="InterPro"/>
</dbReference>
<dbReference type="InterPro" id="IPR025827">
    <property type="entry name" value="Zn_ribbon_recom_dom"/>
</dbReference>
<keyword evidence="5" id="KW-1185">Reference proteome</keyword>
<dbReference type="InterPro" id="IPR011109">
    <property type="entry name" value="DNA_bind_recombinase_dom"/>
</dbReference>
<feature type="region of interest" description="Disordered" evidence="2">
    <location>
        <begin position="278"/>
        <end position="299"/>
    </location>
</feature>
<dbReference type="CDD" id="cd00338">
    <property type="entry name" value="Ser_Recombinase"/>
    <property type="match status" value="1"/>
</dbReference>
<evidence type="ECO:0000256" key="2">
    <source>
        <dbReference type="SAM" id="MobiDB-lite"/>
    </source>
</evidence>